<name>A0ABQ7D4C6_BRACR</name>
<evidence type="ECO:0000313" key="2">
    <source>
        <dbReference type="EMBL" id="KAF3565879.1"/>
    </source>
</evidence>
<sequence length="90" mass="9651">MSSQNKDLSVGMAIGLSRPVPSRSAAGFSSGGTRRDRPARNAVLKLAVQSRTAKSVSLRGLSRGTSQKTPYKLLQAAYASTRRHTQHQTP</sequence>
<gene>
    <name evidence="2" type="ORF">DY000_02015025</name>
</gene>
<proteinExistence type="predicted"/>
<protein>
    <submittedName>
        <fullName evidence="2">Uncharacterized protein</fullName>
    </submittedName>
</protein>
<dbReference type="Proteomes" id="UP000266723">
    <property type="component" value="Unassembled WGS sequence"/>
</dbReference>
<comment type="caution">
    <text evidence="2">The sequence shown here is derived from an EMBL/GenBank/DDBJ whole genome shotgun (WGS) entry which is preliminary data.</text>
</comment>
<feature type="region of interest" description="Disordered" evidence="1">
    <location>
        <begin position="13"/>
        <end position="40"/>
    </location>
</feature>
<organism evidence="2 3">
    <name type="scientific">Brassica cretica</name>
    <name type="common">Mustard</name>
    <dbReference type="NCBI Taxonomy" id="69181"/>
    <lineage>
        <taxon>Eukaryota</taxon>
        <taxon>Viridiplantae</taxon>
        <taxon>Streptophyta</taxon>
        <taxon>Embryophyta</taxon>
        <taxon>Tracheophyta</taxon>
        <taxon>Spermatophyta</taxon>
        <taxon>Magnoliopsida</taxon>
        <taxon>eudicotyledons</taxon>
        <taxon>Gunneridae</taxon>
        <taxon>Pentapetalae</taxon>
        <taxon>rosids</taxon>
        <taxon>malvids</taxon>
        <taxon>Brassicales</taxon>
        <taxon>Brassicaceae</taxon>
        <taxon>Brassiceae</taxon>
        <taxon>Brassica</taxon>
    </lineage>
</organism>
<keyword evidence="3" id="KW-1185">Reference proteome</keyword>
<evidence type="ECO:0000313" key="3">
    <source>
        <dbReference type="Proteomes" id="UP000266723"/>
    </source>
</evidence>
<evidence type="ECO:0000256" key="1">
    <source>
        <dbReference type="SAM" id="MobiDB-lite"/>
    </source>
</evidence>
<dbReference type="EMBL" id="QGKV02000759">
    <property type="protein sequence ID" value="KAF3565879.1"/>
    <property type="molecule type" value="Genomic_DNA"/>
</dbReference>
<accession>A0ABQ7D4C6</accession>
<reference evidence="2 3" key="1">
    <citation type="journal article" date="2020" name="BMC Genomics">
        <title>Intraspecific diversification of the crop wild relative Brassica cretica Lam. using demographic model selection.</title>
        <authorList>
            <person name="Kioukis A."/>
            <person name="Michalopoulou V.A."/>
            <person name="Briers L."/>
            <person name="Pirintsos S."/>
            <person name="Studholme D.J."/>
            <person name="Pavlidis P."/>
            <person name="Sarris P.F."/>
        </authorList>
    </citation>
    <scope>NUCLEOTIDE SEQUENCE [LARGE SCALE GENOMIC DNA]</scope>
    <source>
        <strain evidence="3">cv. PFS-1207/04</strain>
    </source>
</reference>